<dbReference type="Gene3D" id="2.130.10.10">
    <property type="entry name" value="YVTN repeat-like/Quinoprotein amine dehydrogenase"/>
    <property type="match status" value="1"/>
</dbReference>
<dbReference type="InterPro" id="IPR011044">
    <property type="entry name" value="Quino_amine_DH_bsu"/>
</dbReference>
<dbReference type="Proteomes" id="UP001060336">
    <property type="component" value="Chromosome"/>
</dbReference>
<name>A0A9J7AN60_9PROT</name>
<dbReference type="Pfam" id="PF07433">
    <property type="entry name" value="DUF1513"/>
    <property type="match status" value="1"/>
</dbReference>
<dbReference type="KEGG" id="naci:NUH88_14405"/>
<dbReference type="RefSeq" id="WP_257767105.1">
    <property type="nucleotide sequence ID" value="NZ_CP102480.1"/>
</dbReference>
<organism evidence="1 2">
    <name type="scientific">Nisaea acidiphila</name>
    <dbReference type="NCBI Taxonomy" id="1862145"/>
    <lineage>
        <taxon>Bacteria</taxon>
        <taxon>Pseudomonadati</taxon>
        <taxon>Pseudomonadota</taxon>
        <taxon>Alphaproteobacteria</taxon>
        <taxon>Rhodospirillales</taxon>
        <taxon>Thalassobaculaceae</taxon>
        <taxon>Nisaea</taxon>
    </lineage>
</organism>
<dbReference type="InterPro" id="IPR019546">
    <property type="entry name" value="TAT_signal_bac_arc"/>
</dbReference>
<protein>
    <submittedName>
        <fullName evidence="1">DUF1513 domain-containing protein</fullName>
    </submittedName>
</protein>
<dbReference type="InterPro" id="IPR006311">
    <property type="entry name" value="TAT_signal"/>
</dbReference>
<keyword evidence="2" id="KW-1185">Reference proteome</keyword>
<dbReference type="AlphaFoldDB" id="A0A9J7AN60"/>
<evidence type="ECO:0000313" key="1">
    <source>
        <dbReference type="EMBL" id="UUX48598.1"/>
    </source>
</evidence>
<proteinExistence type="predicted"/>
<dbReference type="PIRSF" id="PIRSF028101">
    <property type="entry name" value="UCP028101"/>
    <property type="match status" value="1"/>
</dbReference>
<dbReference type="InterPro" id="IPR015943">
    <property type="entry name" value="WD40/YVTN_repeat-like_dom_sf"/>
</dbReference>
<reference evidence="1" key="1">
    <citation type="submission" date="2022-08" db="EMBL/GenBank/DDBJ databases">
        <title>Nisaea acidiphila sp. nov., isolated from a marine algal debris and emended description of the genus Nisaea Urios et al. 2008.</title>
        <authorList>
            <person name="Kwon K."/>
        </authorList>
    </citation>
    <scope>NUCLEOTIDE SEQUENCE</scope>
    <source>
        <strain evidence="1">MEBiC11861</strain>
    </source>
</reference>
<dbReference type="NCBIfam" id="TIGR01409">
    <property type="entry name" value="TAT_signal_seq"/>
    <property type="match status" value="1"/>
</dbReference>
<gene>
    <name evidence="1" type="ORF">NUH88_14405</name>
</gene>
<evidence type="ECO:0000313" key="2">
    <source>
        <dbReference type="Proteomes" id="UP001060336"/>
    </source>
</evidence>
<dbReference type="EMBL" id="CP102480">
    <property type="protein sequence ID" value="UUX48598.1"/>
    <property type="molecule type" value="Genomic_DNA"/>
</dbReference>
<accession>A0A9J7AN60</accession>
<dbReference type="PROSITE" id="PS51318">
    <property type="entry name" value="TAT"/>
    <property type="match status" value="1"/>
</dbReference>
<sequence length="375" mass="39847">MISRRNFLTGLTLSGAAALLPRPLTAGSGDDRLLISAARKENGSFVLVGCTEAGATPFEIPLPGRGHATTISPDGNTAVHMARRPGRFMLVVDLGTGTLSDMVNAPAGRHFYGHAGFSPDGALLFTTENDYDNARGVIGIWDCRDGYRRVGEWDSHGIGPHDLTLLPHGGAMAIANGGILTHPDSGRAKLNIADMRPNLTFLDMRDGSFLRQIELPAELHKNSIRHLDSGPDGSVIFGMQYQGATTDAPPLVGYIGADGTCTLFDAEQTLTPQLRGYCADVAIDASGRFGASTFPRGDRIAIWSLPDGKLIELNQVRDSAGIAPEGHPGGFRFSTGFGRLLTRLAGTDGAVAEGPDQRFPGLAFDNHMTMLERAL</sequence>
<dbReference type="InterPro" id="IPR008311">
    <property type="entry name" value="UCP028101"/>
</dbReference>
<dbReference type="SUPFAM" id="SSF50969">
    <property type="entry name" value="YVTN repeat-like/Quinoprotein amine dehydrogenase"/>
    <property type="match status" value="1"/>
</dbReference>